<evidence type="ECO:0000256" key="1">
    <source>
        <dbReference type="SAM" id="MobiDB-lite"/>
    </source>
</evidence>
<feature type="compositionally biased region" description="Gly residues" evidence="1">
    <location>
        <begin position="61"/>
        <end position="80"/>
    </location>
</feature>
<keyword evidence="2" id="KW-1133">Transmembrane helix</keyword>
<comment type="caution">
    <text evidence="3">The sequence shown here is derived from an EMBL/GenBank/DDBJ whole genome shotgun (WGS) entry which is preliminary data.</text>
</comment>
<name>A0A846U059_9MICC</name>
<evidence type="ECO:0000256" key="2">
    <source>
        <dbReference type="SAM" id="Phobius"/>
    </source>
</evidence>
<feature type="transmembrane region" description="Helical" evidence="2">
    <location>
        <begin position="178"/>
        <end position="202"/>
    </location>
</feature>
<organism evidence="3 4">
    <name type="scientific">Kocuria subflava</name>
    <dbReference type="NCBI Taxonomy" id="1736139"/>
    <lineage>
        <taxon>Bacteria</taxon>
        <taxon>Bacillati</taxon>
        <taxon>Actinomycetota</taxon>
        <taxon>Actinomycetes</taxon>
        <taxon>Micrococcales</taxon>
        <taxon>Micrococcaceae</taxon>
        <taxon>Kocuria</taxon>
    </lineage>
</organism>
<keyword evidence="4" id="KW-1185">Reference proteome</keyword>
<proteinExistence type="predicted"/>
<accession>A0A846U059</accession>
<dbReference type="AlphaFoldDB" id="A0A846U059"/>
<gene>
    <name evidence="3" type="ORF">GTW58_08085</name>
</gene>
<feature type="compositionally biased region" description="Pro residues" evidence="1">
    <location>
        <begin position="1"/>
        <end position="31"/>
    </location>
</feature>
<feature type="compositionally biased region" description="Polar residues" evidence="1">
    <location>
        <begin position="96"/>
        <end position="121"/>
    </location>
</feature>
<sequence>MARSFNPPPNWPKPPEGWQPPPGWQPDPAWGPAPEGWDLWTEDPQTDGSAVADASGAESGTDGGAAGAGAAGAAGAGAAAGAGSPSAPSFGGQDAGTGTSRMPQYQGSDAPTTQQSVNSPEPTVRDAGGGQFAANQAPQYNAQGGAGAPYQAGGTGNVPPNSGGSGATGGSGRSKLPWILGAVIALLLVILLVLVLALSGIFGGNDEQASDEETQSQTQDPGNDVSPGGMATADAGATGGGSPTVSEEATRLNVDPEGATEVSNPAEPVETFTQDDGEIELPRPNGDDAPQLISVTSKGGNYVTFEAEREDGSDAYVTGSSSNRESFQLLNTYSFDRGNPVTKVWTEDEDAEFELKVYNLDDLTNVDGGSIKGDGDAVFTVDVQDGSTWYKMSHNGSSNFIVYASTDYEDGTYGSQELAANEIGRSVVYTEYGEGKWLMSVDADGKWGFEESTEQLAREAAVAEIMNN</sequence>
<dbReference type="RefSeq" id="WP_157980486.1">
    <property type="nucleotide sequence ID" value="NZ_JAAVUN010000013.1"/>
</dbReference>
<feature type="compositionally biased region" description="Low complexity" evidence="1">
    <location>
        <begin position="81"/>
        <end position="92"/>
    </location>
</feature>
<dbReference type="EMBL" id="JAAVUN010000013">
    <property type="protein sequence ID" value="NKE09895.1"/>
    <property type="molecule type" value="Genomic_DNA"/>
</dbReference>
<feature type="region of interest" description="Disordered" evidence="1">
    <location>
        <begin position="207"/>
        <end position="264"/>
    </location>
</feature>
<feature type="compositionally biased region" description="Low complexity" evidence="1">
    <location>
        <begin position="133"/>
        <end position="152"/>
    </location>
</feature>
<feature type="region of interest" description="Disordered" evidence="1">
    <location>
        <begin position="1"/>
        <end position="171"/>
    </location>
</feature>
<keyword evidence="2" id="KW-0472">Membrane</keyword>
<evidence type="ECO:0000313" key="4">
    <source>
        <dbReference type="Proteomes" id="UP000521379"/>
    </source>
</evidence>
<reference evidence="3 4" key="1">
    <citation type="submission" date="2020-02" db="EMBL/GenBank/DDBJ databases">
        <authorList>
            <person name="Sun Q."/>
        </authorList>
    </citation>
    <scope>NUCLEOTIDE SEQUENCE [LARGE SCALE GENOMIC DNA]</scope>
    <source>
        <strain evidence="3 4">YIM 13062</strain>
    </source>
</reference>
<dbReference type="Proteomes" id="UP000521379">
    <property type="component" value="Unassembled WGS sequence"/>
</dbReference>
<evidence type="ECO:0000313" key="3">
    <source>
        <dbReference type="EMBL" id="NKE09895.1"/>
    </source>
</evidence>
<keyword evidence="2" id="KW-0812">Transmembrane</keyword>
<protein>
    <submittedName>
        <fullName evidence="3">Uncharacterized protein</fullName>
    </submittedName>
</protein>